<proteinExistence type="predicted"/>
<name>S9W0V6_9TRYP</name>
<dbReference type="OrthoDB" id="341587at2759"/>
<dbReference type="InterPro" id="IPR032675">
    <property type="entry name" value="LRR_dom_sf"/>
</dbReference>
<dbReference type="PANTHER" id="PTHR24113:SF12">
    <property type="entry name" value="RAN GTPASE-ACTIVATING PROTEIN 1"/>
    <property type="match status" value="1"/>
</dbReference>
<dbReference type="GO" id="GO:0005634">
    <property type="term" value="C:nucleus"/>
    <property type="evidence" value="ECO:0007669"/>
    <property type="project" value="TreeGrafter"/>
</dbReference>
<gene>
    <name evidence="4" type="ORF">STCU_04461</name>
</gene>
<feature type="non-terminal residue" evidence="4">
    <location>
        <position position="133"/>
    </location>
</feature>
<keyword evidence="5" id="KW-1185">Reference proteome</keyword>
<dbReference type="Pfam" id="PF13516">
    <property type="entry name" value="LRR_6"/>
    <property type="match status" value="4"/>
</dbReference>
<dbReference type="SUPFAM" id="SSF52047">
    <property type="entry name" value="RNI-like"/>
    <property type="match status" value="1"/>
</dbReference>
<dbReference type="InterPro" id="IPR001611">
    <property type="entry name" value="Leu-rich_rpt"/>
</dbReference>
<accession>S9W0V6</accession>
<dbReference type="SMART" id="SM00368">
    <property type="entry name" value="LRR_RI"/>
    <property type="match status" value="4"/>
</dbReference>
<evidence type="ECO:0000313" key="5">
    <source>
        <dbReference type="Proteomes" id="UP000015354"/>
    </source>
</evidence>
<dbReference type="GO" id="GO:0006913">
    <property type="term" value="P:nucleocytoplasmic transport"/>
    <property type="evidence" value="ECO:0007669"/>
    <property type="project" value="TreeGrafter"/>
</dbReference>
<dbReference type="AlphaFoldDB" id="S9W0V6"/>
<reference evidence="4 5" key="1">
    <citation type="journal article" date="2013" name="PLoS ONE">
        <title>Predicting the Proteins of Angomonas deanei, Strigomonas culicis and Their Respective Endosymbionts Reveals New Aspects of the Trypanosomatidae Family.</title>
        <authorList>
            <person name="Motta M.C."/>
            <person name="Martins A.C."/>
            <person name="de Souza S.S."/>
            <person name="Catta-Preta C.M."/>
            <person name="Silva R."/>
            <person name="Klein C.C."/>
            <person name="de Almeida L.G."/>
            <person name="de Lima Cunha O."/>
            <person name="Ciapina L.P."/>
            <person name="Brocchi M."/>
            <person name="Colabardini A.C."/>
            <person name="de Araujo Lima B."/>
            <person name="Machado C.R."/>
            <person name="de Almeida Soares C.M."/>
            <person name="Probst C.M."/>
            <person name="de Menezes C.B."/>
            <person name="Thompson C.E."/>
            <person name="Bartholomeu D.C."/>
            <person name="Gradia D.F."/>
            <person name="Pavoni D.P."/>
            <person name="Grisard E.C."/>
            <person name="Fantinatti-Garboggini F."/>
            <person name="Marchini F.K."/>
            <person name="Rodrigues-Luiz G.F."/>
            <person name="Wagner G."/>
            <person name="Goldman G.H."/>
            <person name="Fietto J.L."/>
            <person name="Elias M.C."/>
            <person name="Goldman M.H."/>
            <person name="Sagot M.F."/>
            <person name="Pereira M."/>
            <person name="Stoco P.H."/>
            <person name="de Mendonca-Neto R.P."/>
            <person name="Teixeira S.M."/>
            <person name="Maciel T.E."/>
            <person name="de Oliveira Mendes T.A."/>
            <person name="Urmenyi T.P."/>
            <person name="de Souza W."/>
            <person name="Schenkman S."/>
            <person name="de Vasconcelos A.T."/>
        </authorList>
    </citation>
    <scope>NUCLEOTIDE SEQUENCE [LARGE SCALE GENOMIC DNA]</scope>
</reference>
<sequence length="133" mass="14178">MQNPFGIEHLDLSSCCISAKGCIYLGKILGENSSLKTLKLDFNKIGDSGMAHLNNGLKWNSTLQELSMQYCGITAEGASYLSYVIKSTNVKELSLRGNPLGDEGAVLVGRALMVGTSIESIDLADTGFGEKAE</sequence>
<organism evidence="4 5">
    <name type="scientific">Strigomonas culicis</name>
    <dbReference type="NCBI Taxonomy" id="28005"/>
    <lineage>
        <taxon>Eukaryota</taxon>
        <taxon>Discoba</taxon>
        <taxon>Euglenozoa</taxon>
        <taxon>Kinetoplastea</taxon>
        <taxon>Metakinetoplastina</taxon>
        <taxon>Trypanosomatida</taxon>
        <taxon>Trypanosomatidae</taxon>
        <taxon>Strigomonadinae</taxon>
        <taxon>Strigomonas</taxon>
    </lineage>
</organism>
<dbReference type="GO" id="GO:0048471">
    <property type="term" value="C:perinuclear region of cytoplasm"/>
    <property type="evidence" value="ECO:0007669"/>
    <property type="project" value="TreeGrafter"/>
</dbReference>
<dbReference type="GO" id="GO:0031267">
    <property type="term" value="F:small GTPase binding"/>
    <property type="evidence" value="ECO:0007669"/>
    <property type="project" value="TreeGrafter"/>
</dbReference>
<keyword evidence="1" id="KW-0343">GTPase activation</keyword>
<dbReference type="InterPro" id="IPR027038">
    <property type="entry name" value="RanGap"/>
</dbReference>
<keyword evidence="2" id="KW-0433">Leucine-rich repeat</keyword>
<evidence type="ECO:0000256" key="1">
    <source>
        <dbReference type="ARBA" id="ARBA00022468"/>
    </source>
</evidence>
<dbReference type="PANTHER" id="PTHR24113">
    <property type="entry name" value="RAN GTPASE-ACTIVATING PROTEIN 1"/>
    <property type="match status" value="1"/>
</dbReference>
<evidence type="ECO:0000256" key="3">
    <source>
        <dbReference type="ARBA" id="ARBA00022737"/>
    </source>
</evidence>
<dbReference type="EMBL" id="ATMH01004461">
    <property type="protein sequence ID" value="EPY29560.1"/>
    <property type="molecule type" value="Genomic_DNA"/>
</dbReference>
<dbReference type="GO" id="GO:0005096">
    <property type="term" value="F:GTPase activator activity"/>
    <property type="evidence" value="ECO:0007669"/>
    <property type="project" value="UniProtKB-KW"/>
</dbReference>
<protein>
    <submittedName>
        <fullName evidence="4">Uncharacterized protein</fullName>
    </submittedName>
</protein>
<evidence type="ECO:0000313" key="4">
    <source>
        <dbReference type="EMBL" id="EPY29560.1"/>
    </source>
</evidence>
<dbReference type="GO" id="GO:0005829">
    <property type="term" value="C:cytosol"/>
    <property type="evidence" value="ECO:0007669"/>
    <property type="project" value="TreeGrafter"/>
</dbReference>
<dbReference type="Proteomes" id="UP000015354">
    <property type="component" value="Unassembled WGS sequence"/>
</dbReference>
<dbReference type="Gene3D" id="3.80.10.10">
    <property type="entry name" value="Ribonuclease Inhibitor"/>
    <property type="match status" value="1"/>
</dbReference>
<keyword evidence="3" id="KW-0677">Repeat</keyword>
<comment type="caution">
    <text evidence="4">The sequence shown here is derived from an EMBL/GenBank/DDBJ whole genome shotgun (WGS) entry which is preliminary data.</text>
</comment>
<evidence type="ECO:0000256" key="2">
    <source>
        <dbReference type="ARBA" id="ARBA00022614"/>
    </source>
</evidence>